<keyword evidence="16" id="KW-1185">Reference proteome</keyword>
<dbReference type="AlphaFoldDB" id="A0A1M5EKJ6"/>
<dbReference type="GO" id="GO:0009279">
    <property type="term" value="C:cell outer membrane"/>
    <property type="evidence" value="ECO:0007669"/>
    <property type="project" value="UniProtKB-SubCell"/>
</dbReference>
<dbReference type="Gene3D" id="2.170.130.10">
    <property type="entry name" value="TonB-dependent receptor, plug domain"/>
    <property type="match status" value="1"/>
</dbReference>
<evidence type="ECO:0000256" key="6">
    <source>
        <dbReference type="ARBA" id="ARBA00023077"/>
    </source>
</evidence>
<comment type="subcellular location">
    <subcellularLocation>
        <location evidence="1 10">Cell outer membrane</location>
        <topology evidence="1 10">Multi-pass membrane protein</topology>
    </subcellularLocation>
</comment>
<evidence type="ECO:0000259" key="14">
    <source>
        <dbReference type="Pfam" id="PF07715"/>
    </source>
</evidence>
<dbReference type="CDD" id="cd01347">
    <property type="entry name" value="ligand_gated_channel"/>
    <property type="match status" value="1"/>
</dbReference>
<dbReference type="PANTHER" id="PTHR32552">
    <property type="entry name" value="FERRICHROME IRON RECEPTOR-RELATED"/>
    <property type="match status" value="1"/>
</dbReference>
<dbReference type="STRING" id="634436.SAMN05216361_0433"/>
<name>A0A1M5EKJ6_9ALTE</name>
<organism evidence="15 16">
    <name type="scientific">Marisediminitalea aggregata</name>
    <dbReference type="NCBI Taxonomy" id="634436"/>
    <lineage>
        <taxon>Bacteria</taxon>
        <taxon>Pseudomonadati</taxon>
        <taxon>Pseudomonadota</taxon>
        <taxon>Gammaproteobacteria</taxon>
        <taxon>Alteromonadales</taxon>
        <taxon>Alteromonadaceae</taxon>
        <taxon>Marisediminitalea</taxon>
    </lineage>
</organism>
<dbReference type="Gene3D" id="2.40.170.20">
    <property type="entry name" value="TonB-dependent receptor, beta-barrel domain"/>
    <property type="match status" value="1"/>
</dbReference>
<keyword evidence="9 10" id="KW-0998">Cell outer membrane</keyword>
<dbReference type="Pfam" id="PF00593">
    <property type="entry name" value="TonB_dep_Rec_b-barrel"/>
    <property type="match status" value="1"/>
</dbReference>
<evidence type="ECO:0000256" key="8">
    <source>
        <dbReference type="ARBA" id="ARBA00023170"/>
    </source>
</evidence>
<dbReference type="GO" id="GO:0015891">
    <property type="term" value="P:siderophore transport"/>
    <property type="evidence" value="ECO:0007669"/>
    <property type="project" value="InterPro"/>
</dbReference>
<proteinExistence type="inferred from homology"/>
<feature type="domain" description="TonB-dependent receptor-like beta-barrel" evidence="13">
    <location>
        <begin position="233"/>
        <end position="674"/>
    </location>
</feature>
<gene>
    <name evidence="15" type="ORF">SAMN05216361_0433</name>
</gene>
<comment type="similarity">
    <text evidence="2 10 11">Belongs to the TonB-dependent receptor family.</text>
</comment>
<dbReference type="OrthoDB" id="127311at2"/>
<evidence type="ECO:0000313" key="15">
    <source>
        <dbReference type="EMBL" id="SHF79735.1"/>
    </source>
</evidence>
<feature type="signal peptide" evidence="12">
    <location>
        <begin position="1"/>
        <end position="27"/>
    </location>
</feature>
<keyword evidence="5 10" id="KW-0812">Transmembrane</keyword>
<dbReference type="InterPro" id="IPR037066">
    <property type="entry name" value="Plug_dom_sf"/>
</dbReference>
<dbReference type="PANTHER" id="PTHR32552:SF90">
    <property type="entry name" value="METAL-PSEUDOPALINE RECEPTOR CNTO"/>
    <property type="match status" value="1"/>
</dbReference>
<evidence type="ECO:0000256" key="9">
    <source>
        <dbReference type="ARBA" id="ARBA00023237"/>
    </source>
</evidence>
<keyword evidence="3 10" id="KW-0813">Transport</keyword>
<dbReference type="EMBL" id="FQWD01000001">
    <property type="protein sequence ID" value="SHF79735.1"/>
    <property type="molecule type" value="Genomic_DNA"/>
</dbReference>
<dbReference type="InterPro" id="IPR010105">
    <property type="entry name" value="TonB_sidphr_rcpt"/>
</dbReference>
<dbReference type="InterPro" id="IPR036942">
    <property type="entry name" value="Beta-barrel_TonB_sf"/>
</dbReference>
<dbReference type="PROSITE" id="PS52016">
    <property type="entry name" value="TONB_DEPENDENT_REC_3"/>
    <property type="match status" value="1"/>
</dbReference>
<dbReference type="GO" id="GO:0015344">
    <property type="term" value="F:siderophore uptake transmembrane transporter activity"/>
    <property type="evidence" value="ECO:0007669"/>
    <property type="project" value="TreeGrafter"/>
</dbReference>
<feature type="chain" id="PRO_5011979512" evidence="12">
    <location>
        <begin position="28"/>
        <end position="705"/>
    </location>
</feature>
<evidence type="ECO:0000256" key="2">
    <source>
        <dbReference type="ARBA" id="ARBA00009810"/>
    </source>
</evidence>
<dbReference type="InterPro" id="IPR012910">
    <property type="entry name" value="Plug_dom"/>
</dbReference>
<reference evidence="16" key="1">
    <citation type="submission" date="2016-11" db="EMBL/GenBank/DDBJ databases">
        <authorList>
            <person name="Varghese N."/>
            <person name="Submissions S."/>
        </authorList>
    </citation>
    <scope>NUCLEOTIDE SEQUENCE [LARGE SCALE GENOMIC DNA]</scope>
    <source>
        <strain evidence="16">CGMCC 1.8995</strain>
    </source>
</reference>
<keyword evidence="6 11" id="KW-0798">TonB box</keyword>
<dbReference type="NCBIfam" id="TIGR01783">
    <property type="entry name" value="TonB-siderophor"/>
    <property type="match status" value="1"/>
</dbReference>
<evidence type="ECO:0000256" key="11">
    <source>
        <dbReference type="RuleBase" id="RU003357"/>
    </source>
</evidence>
<keyword evidence="7 10" id="KW-0472">Membrane</keyword>
<feature type="domain" description="TonB-dependent receptor plug" evidence="14">
    <location>
        <begin position="55"/>
        <end position="158"/>
    </location>
</feature>
<protein>
    <submittedName>
        <fullName evidence="15">Iron complex outermembrane recepter protein</fullName>
    </submittedName>
</protein>
<evidence type="ECO:0000256" key="10">
    <source>
        <dbReference type="PROSITE-ProRule" id="PRU01360"/>
    </source>
</evidence>
<evidence type="ECO:0000256" key="3">
    <source>
        <dbReference type="ARBA" id="ARBA00022448"/>
    </source>
</evidence>
<evidence type="ECO:0000256" key="7">
    <source>
        <dbReference type="ARBA" id="ARBA00023136"/>
    </source>
</evidence>
<evidence type="ECO:0000259" key="13">
    <source>
        <dbReference type="Pfam" id="PF00593"/>
    </source>
</evidence>
<keyword evidence="8" id="KW-0675">Receptor</keyword>
<keyword evidence="12" id="KW-0732">Signal</keyword>
<sequence>MKQQHTHFLKHALSLAVLMGMNAPVMAQDTSSDDDDLEHIAVVEQRQAYRGNVPLKQLPQSVDVISDELLDSMGIFDLQTALKFTSGIASQNNFGGLWDSFAIRGFAGDGNRPSGYLINGFNTGRGFAGKRDASSIQAIEVLKGPGSALYGRGEPGGTINIITKKPQFAEEGYVEATAGSYGLYRLEGDYTNAINADLAFRVNGAYEDAESFRDQVESNKLFITPSLVYALSKDTKLFYELEIIDQEANFDRGISIPNGQFGVVPIDTFYGEPNDGPNEIKGVAHQLSIQSKLNDNWSINGGLSYRDSSFEGFSTEPELSSGRQLLYVDGETLSRQRRYRDYDTTDLSGRVELSGEVATGDLTHHILIGADAYDYEYDQLMMRWRTAWGAGDTTYSVDLLDPQYGQAQPEVAPLIDSNEQQQAFGLYVQDQIDINDQFKVLFGLRFDDFEQEINGVNTLDQTATSPRLGAVYLPNEQFSFYLSYSEGFSPNSGVDNDGNPFDPEESKSYEGGMKFSSADEAINGTLAIFHAEKSNILAADPVNGGTIAIGEVESSGIEVDIDAAITDATVMTFSYAYIDAATQNTVTNPDWGVEIAAGTPLVNVPEHAFNLTATHSLMLAGYATRISAGITHVGERVGDAVAPEYKLPNYTIVDLSGTVDITPDLTVRLVIDNLFDKTYYDNSYSALWTQPGRPRMARASIRYAF</sequence>
<evidence type="ECO:0000256" key="4">
    <source>
        <dbReference type="ARBA" id="ARBA00022452"/>
    </source>
</evidence>
<dbReference type="Proteomes" id="UP000184520">
    <property type="component" value="Unassembled WGS sequence"/>
</dbReference>
<evidence type="ECO:0000256" key="12">
    <source>
        <dbReference type="SAM" id="SignalP"/>
    </source>
</evidence>
<dbReference type="InterPro" id="IPR000531">
    <property type="entry name" value="Beta-barrel_TonB"/>
</dbReference>
<dbReference type="GO" id="GO:0038023">
    <property type="term" value="F:signaling receptor activity"/>
    <property type="evidence" value="ECO:0007669"/>
    <property type="project" value="InterPro"/>
</dbReference>
<dbReference type="SUPFAM" id="SSF56935">
    <property type="entry name" value="Porins"/>
    <property type="match status" value="1"/>
</dbReference>
<keyword evidence="4 10" id="KW-1134">Transmembrane beta strand</keyword>
<dbReference type="RefSeq" id="WP_073317116.1">
    <property type="nucleotide sequence ID" value="NZ_FQWD01000001.1"/>
</dbReference>
<evidence type="ECO:0000256" key="5">
    <source>
        <dbReference type="ARBA" id="ARBA00022692"/>
    </source>
</evidence>
<evidence type="ECO:0000256" key="1">
    <source>
        <dbReference type="ARBA" id="ARBA00004571"/>
    </source>
</evidence>
<accession>A0A1M5EKJ6</accession>
<dbReference type="Pfam" id="PF07715">
    <property type="entry name" value="Plug"/>
    <property type="match status" value="1"/>
</dbReference>
<evidence type="ECO:0000313" key="16">
    <source>
        <dbReference type="Proteomes" id="UP000184520"/>
    </source>
</evidence>
<dbReference type="InterPro" id="IPR039426">
    <property type="entry name" value="TonB-dep_rcpt-like"/>
</dbReference>